<name>A0A2V2MSI5_9EURY</name>
<evidence type="ECO:0000256" key="3">
    <source>
        <dbReference type="ARBA" id="ARBA00022490"/>
    </source>
</evidence>
<dbReference type="AlphaFoldDB" id="A0A2V2MSI5"/>
<dbReference type="Proteomes" id="UP000245657">
    <property type="component" value="Unassembled WGS sequence"/>
</dbReference>
<dbReference type="EC" id="2.7.4.25" evidence="10"/>
<dbReference type="GO" id="GO:0006220">
    <property type="term" value="P:pyrimidine nucleotide metabolic process"/>
    <property type="evidence" value="ECO:0007669"/>
    <property type="project" value="UniProtKB-UniRule"/>
</dbReference>
<evidence type="ECO:0000256" key="10">
    <source>
        <dbReference type="HAMAP-Rule" id="MF_00239"/>
    </source>
</evidence>
<keyword evidence="3 10" id="KW-0963">Cytoplasm</keyword>
<dbReference type="Pfam" id="PF13189">
    <property type="entry name" value="Cytidylate_kin2"/>
    <property type="match status" value="1"/>
</dbReference>
<gene>
    <name evidence="10" type="primary">cmk</name>
    <name evidence="11" type="ORF">DK846_13570</name>
</gene>
<proteinExistence type="inferred from homology"/>
<dbReference type="GO" id="GO:0036431">
    <property type="term" value="F:dCMP kinase activity"/>
    <property type="evidence" value="ECO:0007669"/>
    <property type="project" value="InterPro"/>
</dbReference>
<comment type="caution">
    <text evidence="11">The sequence shown here is derived from an EMBL/GenBank/DDBJ whole genome shotgun (WGS) entry which is preliminary data.</text>
</comment>
<comment type="catalytic activity">
    <reaction evidence="8 10">
        <text>dCMP + ATP = dCDP + ADP</text>
        <dbReference type="Rhea" id="RHEA:25094"/>
        <dbReference type="ChEBI" id="CHEBI:30616"/>
        <dbReference type="ChEBI" id="CHEBI:57566"/>
        <dbReference type="ChEBI" id="CHEBI:58593"/>
        <dbReference type="ChEBI" id="CHEBI:456216"/>
        <dbReference type="EC" id="2.7.4.25"/>
    </reaction>
</comment>
<reference evidence="11 12" key="1">
    <citation type="submission" date="2018-05" db="EMBL/GenBank/DDBJ databases">
        <title>Draft genome of Methanospirillum lacunae Ki8-1.</title>
        <authorList>
            <person name="Dueholm M.S."/>
            <person name="Nielsen P.H."/>
            <person name="Bakmann L.F."/>
            <person name="Otzen D.E."/>
        </authorList>
    </citation>
    <scope>NUCLEOTIDE SEQUENCE [LARGE SCALE GENOMIC DNA]</scope>
    <source>
        <strain evidence="11 12">Ki8-1</strain>
    </source>
</reference>
<dbReference type="GO" id="GO:0005524">
    <property type="term" value="F:ATP binding"/>
    <property type="evidence" value="ECO:0007669"/>
    <property type="project" value="UniProtKB-UniRule"/>
</dbReference>
<dbReference type="OrthoDB" id="31096at2157"/>
<dbReference type="Gene3D" id="3.40.50.300">
    <property type="entry name" value="P-loop containing nucleotide triphosphate hydrolases"/>
    <property type="match status" value="1"/>
</dbReference>
<comment type="similarity">
    <text evidence="2 10">Belongs to the cytidylate kinase family. Type 2 subfamily.</text>
</comment>
<dbReference type="CDD" id="cd02020">
    <property type="entry name" value="CMPK"/>
    <property type="match status" value="1"/>
</dbReference>
<evidence type="ECO:0000256" key="8">
    <source>
        <dbReference type="ARBA" id="ARBA00047615"/>
    </source>
</evidence>
<evidence type="ECO:0000256" key="6">
    <source>
        <dbReference type="ARBA" id="ARBA00022777"/>
    </source>
</evidence>
<dbReference type="HAMAP" id="MF_00239">
    <property type="entry name" value="Cytidyl_kinase_type2"/>
    <property type="match status" value="1"/>
</dbReference>
<feature type="binding site" evidence="10">
    <location>
        <begin position="7"/>
        <end position="15"/>
    </location>
    <ligand>
        <name>ATP</name>
        <dbReference type="ChEBI" id="CHEBI:30616"/>
    </ligand>
</feature>
<dbReference type="GeneID" id="97547369"/>
<dbReference type="GO" id="GO:0036430">
    <property type="term" value="F:CMP kinase activity"/>
    <property type="evidence" value="ECO:0007669"/>
    <property type="project" value="RHEA"/>
</dbReference>
<organism evidence="11 12">
    <name type="scientific">Methanospirillum lacunae</name>
    <dbReference type="NCBI Taxonomy" id="668570"/>
    <lineage>
        <taxon>Archaea</taxon>
        <taxon>Methanobacteriati</taxon>
        <taxon>Methanobacteriota</taxon>
        <taxon>Stenosarchaea group</taxon>
        <taxon>Methanomicrobia</taxon>
        <taxon>Methanomicrobiales</taxon>
        <taxon>Methanospirillaceae</taxon>
        <taxon>Methanospirillum</taxon>
    </lineage>
</organism>
<evidence type="ECO:0000313" key="12">
    <source>
        <dbReference type="Proteomes" id="UP000245657"/>
    </source>
</evidence>
<keyword evidence="12" id="KW-1185">Reference proteome</keyword>
<evidence type="ECO:0000256" key="2">
    <source>
        <dbReference type="ARBA" id="ARBA00011005"/>
    </source>
</evidence>
<dbReference type="RefSeq" id="WP_109969496.1">
    <property type="nucleotide sequence ID" value="NZ_CP176093.1"/>
</dbReference>
<dbReference type="GO" id="GO:0005737">
    <property type="term" value="C:cytoplasm"/>
    <property type="evidence" value="ECO:0007669"/>
    <property type="project" value="UniProtKB-SubCell"/>
</dbReference>
<comment type="subcellular location">
    <subcellularLocation>
        <location evidence="1 10">Cytoplasm</location>
    </subcellularLocation>
</comment>
<evidence type="ECO:0000256" key="4">
    <source>
        <dbReference type="ARBA" id="ARBA00022679"/>
    </source>
</evidence>
<evidence type="ECO:0000256" key="1">
    <source>
        <dbReference type="ARBA" id="ARBA00004496"/>
    </source>
</evidence>
<dbReference type="InterPro" id="IPR027417">
    <property type="entry name" value="P-loop_NTPase"/>
</dbReference>
<evidence type="ECO:0000313" key="11">
    <source>
        <dbReference type="EMBL" id="PWR71002.1"/>
    </source>
</evidence>
<keyword evidence="4 10" id="KW-0808">Transferase</keyword>
<accession>A0A2V2MSI5</accession>
<dbReference type="NCBIfam" id="TIGR02173">
    <property type="entry name" value="cyt_kin_arch"/>
    <property type="match status" value="1"/>
</dbReference>
<dbReference type="EMBL" id="QGMY01000009">
    <property type="protein sequence ID" value="PWR71002.1"/>
    <property type="molecule type" value="Genomic_DNA"/>
</dbReference>
<evidence type="ECO:0000256" key="5">
    <source>
        <dbReference type="ARBA" id="ARBA00022741"/>
    </source>
</evidence>
<sequence>MRVTISGLPGSGTTSLTYHLASEHRFDVISAGEVFRQMAKERGLTLAEFGAFCESDPSVDKLIDERQREIALSQDQILIEGRLSGWMLPEADLRIWLKASLECRVKRILDRDKFADFDHAMQATADREASEALRYKQYYNIDYASLDPYHLVLDTELWTVEQLSRIVSSALAARLENK</sequence>
<dbReference type="InterPro" id="IPR011994">
    <property type="entry name" value="Cytidylate_kinase_dom"/>
</dbReference>
<dbReference type="SUPFAM" id="SSF52540">
    <property type="entry name" value="P-loop containing nucleoside triphosphate hydrolases"/>
    <property type="match status" value="1"/>
</dbReference>
<keyword evidence="7 10" id="KW-0067">ATP-binding</keyword>
<keyword evidence="6 10" id="KW-0418">Kinase</keyword>
<protein>
    <recommendedName>
        <fullName evidence="10">Cytidylate kinase</fullName>
        <shortName evidence="10">CK</shortName>
        <ecNumber evidence="10">2.7.4.25</ecNumber>
    </recommendedName>
    <alternativeName>
        <fullName evidence="10">Cytidine monophosphate kinase</fullName>
        <shortName evidence="10">CMP kinase</shortName>
    </alternativeName>
</protein>
<comment type="catalytic activity">
    <reaction evidence="9 10">
        <text>CMP + ATP = CDP + ADP</text>
        <dbReference type="Rhea" id="RHEA:11600"/>
        <dbReference type="ChEBI" id="CHEBI:30616"/>
        <dbReference type="ChEBI" id="CHEBI:58069"/>
        <dbReference type="ChEBI" id="CHEBI:60377"/>
        <dbReference type="ChEBI" id="CHEBI:456216"/>
        <dbReference type="EC" id="2.7.4.25"/>
    </reaction>
</comment>
<dbReference type="InterPro" id="IPR011892">
    <property type="entry name" value="Cyt_kin_arch"/>
</dbReference>
<evidence type="ECO:0000256" key="7">
    <source>
        <dbReference type="ARBA" id="ARBA00022840"/>
    </source>
</evidence>
<evidence type="ECO:0000256" key="9">
    <source>
        <dbReference type="ARBA" id="ARBA00048478"/>
    </source>
</evidence>
<keyword evidence="5 10" id="KW-0547">Nucleotide-binding</keyword>